<dbReference type="Proteomes" id="UP001460270">
    <property type="component" value="Unassembled WGS sequence"/>
</dbReference>
<organism evidence="1 2">
    <name type="scientific">Mugilogobius chulae</name>
    <name type="common">yellowstripe goby</name>
    <dbReference type="NCBI Taxonomy" id="88201"/>
    <lineage>
        <taxon>Eukaryota</taxon>
        <taxon>Metazoa</taxon>
        <taxon>Chordata</taxon>
        <taxon>Craniata</taxon>
        <taxon>Vertebrata</taxon>
        <taxon>Euteleostomi</taxon>
        <taxon>Actinopterygii</taxon>
        <taxon>Neopterygii</taxon>
        <taxon>Teleostei</taxon>
        <taxon>Neoteleostei</taxon>
        <taxon>Acanthomorphata</taxon>
        <taxon>Gobiaria</taxon>
        <taxon>Gobiiformes</taxon>
        <taxon>Gobioidei</taxon>
        <taxon>Gobiidae</taxon>
        <taxon>Gobionellinae</taxon>
        <taxon>Mugilogobius</taxon>
    </lineage>
</organism>
<accession>A0AAW0MD41</accession>
<evidence type="ECO:0000313" key="2">
    <source>
        <dbReference type="Proteomes" id="UP001460270"/>
    </source>
</evidence>
<gene>
    <name evidence="1" type="ORF">WMY93_032208</name>
</gene>
<name>A0AAW0MD41_9GOBI</name>
<protein>
    <submittedName>
        <fullName evidence="1">Uncharacterized protein</fullName>
    </submittedName>
</protein>
<dbReference type="AlphaFoldDB" id="A0AAW0MD41"/>
<comment type="caution">
    <text evidence="1">The sequence shown here is derived from an EMBL/GenBank/DDBJ whole genome shotgun (WGS) entry which is preliminary data.</text>
</comment>
<dbReference type="EMBL" id="JBBPFD010000724">
    <property type="protein sequence ID" value="KAK7877085.1"/>
    <property type="molecule type" value="Genomic_DNA"/>
</dbReference>
<sequence length="120" mass="13388">MGLITLEYAVPWFCASFIVERFVIRKTLRLRFHEGVEDGSSARRTRQESANGSDSDLGLNLDLSVRDMGCNLKLNLDLNVNDLGLDLNISDLGHDLGLNLDLNVGDLVLDLGRHLDFECQ</sequence>
<proteinExistence type="predicted"/>
<evidence type="ECO:0000313" key="1">
    <source>
        <dbReference type="EMBL" id="KAK7877085.1"/>
    </source>
</evidence>
<reference evidence="2" key="1">
    <citation type="submission" date="2024-04" db="EMBL/GenBank/DDBJ databases">
        <title>Salinicola lusitanus LLJ914,a marine bacterium isolated from the Okinawa Trough.</title>
        <authorList>
            <person name="Li J."/>
        </authorList>
    </citation>
    <scope>NUCLEOTIDE SEQUENCE [LARGE SCALE GENOMIC DNA]</scope>
</reference>
<keyword evidence="2" id="KW-1185">Reference proteome</keyword>